<organism evidence="1 2">
    <name type="scientific">Blepharisma stoltei</name>
    <dbReference type="NCBI Taxonomy" id="1481888"/>
    <lineage>
        <taxon>Eukaryota</taxon>
        <taxon>Sar</taxon>
        <taxon>Alveolata</taxon>
        <taxon>Ciliophora</taxon>
        <taxon>Postciliodesmatophora</taxon>
        <taxon>Heterotrichea</taxon>
        <taxon>Heterotrichida</taxon>
        <taxon>Blepharismidae</taxon>
        <taxon>Blepharisma</taxon>
    </lineage>
</organism>
<name>A0AAU9IK18_9CILI</name>
<accession>A0AAU9IK18</accession>
<reference evidence="1" key="1">
    <citation type="submission" date="2021-09" db="EMBL/GenBank/DDBJ databases">
        <authorList>
            <consortium name="AG Swart"/>
            <person name="Singh M."/>
            <person name="Singh A."/>
            <person name="Seah K."/>
            <person name="Emmerich C."/>
        </authorList>
    </citation>
    <scope>NUCLEOTIDE SEQUENCE</scope>
    <source>
        <strain evidence="1">ATCC30299</strain>
    </source>
</reference>
<sequence length="161" mass="18693">MSIDHVQGTIELLRSASKAALSPMKFRFKKELCPDHLPPAVLFPHEPRLKIRSKSTTRIGKRQKSLKQELDREYKDLILKTDRLMHKKVTEKEEGHLDLTRISPLKLPYVIRDLAKRTAVITKLKTSKTYKFLDSSKLANDSKSFIKGDFTIRMNTKYINI</sequence>
<evidence type="ECO:0000313" key="1">
    <source>
        <dbReference type="EMBL" id="CAG9315155.1"/>
    </source>
</evidence>
<gene>
    <name evidence="1" type="ORF">BSTOLATCC_MIC12929</name>
</gene>
<keyword evidence="2" id="KW-1185">Reference proteome</keyword>
<comment type="caution">
    <text evidence="1">The sequence shown here is derived from an EMBL/GenBank/DDBJ whole genome shotgun (WGS) entry which is preliminary data.</text>
</comment>
<proteinExistence type="predicted"/>
<dbReference type="AlphaFoldDB" id="A0AAU9IK18"/>
<dbReference type="EMBL" id="CAJZBQ010000013">
    <property type="protein sequence ID" value="CAG9315155.1"/>
    <property type="molecule type" value="Genomic_DNA"/>
</dbReference>
<dbReference type="Proteomes" id="UP001162131">
    <property type="component" value="Unassembled WGS sequence"/>
</dbReference>
<evidence type="ECO:0000313" key="2">
    <source>
        <dbReference type="Proteomes" id="UP001162131"/>
    </source>
</evidence>
<protein>
    <submittedName>
        <fullName evidence="1">Uncharacterized protein</fullName>
    </submittedName>
</protein>